<reference evidence="3 4" key="1">
    <citation type="submission" date="2017-06" db="EMBL/GenBank/DDBJ databases">
        <authorList>
            <person name="Kim H.J."/>
            <person name="Triplett B.A."/>
        </authorList>
    </citation>
    <scope>NUCLEOTIDE SEQUENCE [LARGE SCALE GENOMIC DNA]</scope>
    <source>
        <strain evidence="3 4">DSM 19307</strain>
    </source>
</reference>
<keyword evidence="3" id="KW-0132">Cell division</keyword>
<evidence type="ECO:0000313" key="4">
    <source>
        <dbReference type="Proteomes" id="UP000198393"/>
    </source>
</evidence>
<dbReference type="EMBL" id="FZPD01000002">
    <property type="protein sequence ID" value="SNS79684.1"/>
    <property type="molecule type" value="Genomic_DNA"/>
</dbReference>
<dbReference type="OrthoDB" id="848185at2"/>
<evidence type="ECO:0000256" key="2">
    <source>
        <dbReference type="SAM" id="Phobius"/>
    </source>
</evidence>
<keyword evidence="2" id="KW-1133">Transmembrane helix</keyword>
<evidence type="ECO:0000313" key="3">
    <source>
        <dbReference type="EMBL" id="SNS79684.1"/>
    </source>
</evidence>
<keyword evidence="3" id="KW-0131">Cell cycle</keyword>
<dbReference type="AlphaFoldDB" id="A0A239HHF0"/>
<dbReference type="RefSeq" id="WP_089356016.1">
    <property type="nucleotide sequence ID" value="NZ_FZPD01000002.1"/>
</dbReference>
<gene>
    <name evidence="3" type="ORF">SAMN05421640_1269</name>
</gene>
<proteinExistence type="predicted"/>
<organism evidence="3 4">
    <name type="scientific">Ekhidna lutea</name>
    <dbReference type="NCBI Taxonomy" id="447679"/>
    <lineage>
        <taxon>Bacteria</taxon>
        <taxon>Pseudomonadati</taxon>
        <taxon>Bacteroidota</taxon>
        <taxon>Cytophagia</taxon>
        <taxon>Cytophagales</taxon>
        <taxon>Reichenbachiellaceae</taxon>
        <taxon>Ekhidna</taxon>
    </lineage>
</organism>
<dbReference type="Proteomes" id="UP000198393">
    <property type="component" value="Unassembled WGS sequence"/>
</dbReference>
<dbReference type="GO" id="GO:0051301">
    <property type="term" value="P:cell division"/>
    <property type="evidence" value="ECO:0007669"/>
    <property type="project" value="UniProtKB-KW"/>
</dbReference>
<keyword evidence="1" id="KW-0175">Coiled coil</keyword>
<keyword evidence="4" id="KW-1185">Reference proteome</keyword>
<name>A0A239HHF0_EKHLU</name>
<keyword evidence="2" id="KW-0812">Transmembrane</keyword>
<evidence type="ECO:0000256" key="1">
    <source>
        <dbReference type="SAM" id="Coils"/>
    </source>
</evidence>
<feature type="coiled-coil region" evidence="1">
    <location>
        <begin position="41"/>
        <end position="180"/>
    </location>
</feature>
<keyword evidence="2" id="KW-0472">Membrane</keyword>
<feature type="transmembrane region" description="Helical" evidence="2">
    <location>
        <begin position="21"/>
        <end position="39"/>
    </location>
</feature>
<protein>
    <submittedName>
        <fullName evidence="3">Cell division protein ZapB</fullName>
    </submittedName>
</protein>
<sequence>MEDQNSSEQPDYLKPKKNRTPVFIVITFLLLAAIVFFYYQNQQLEEERAQQQQEISNTYLKLDSVSNELEIRIQTIKELGGNIDTLEALKTQLEADKKQLLVDAQYQRGQITKLNNRVDGYKELLLLKDEEIEQLKVLNEQLSEENTTLKVEKNQLNQTVQQLEQNKQELASKVAVASRLEIEDMRINAINDNGKERDGGEYRNRHIEQLKIQFTVVENEIAPIEGKELLLRVIAPDGNVLFDVTRGSGSFTFENREMFYTAKQEILYDRNSQLVTFLYNKGSEYAVGQHKVEVYTDDYLMGKGSFMVK</sequence>
<accession>A0A239HHF0</accession>